<evidence type="ECO:0000313" key="1">
    <source>
        <dbReference type="EMBL" id="CCK75062.1"/>
    </source>
</evidence>
<keyword evidence="2" id="KW-1185">Reference proteome</keyword>
<dbReference type="KEGG" id="oai:OLEAN_C08860"/>
<dbReference type="AlphaFoldDB" id="R4YKR2"/>
<gene>
    <name evidence="1" type="ORF">OLEAN_C08860</name>
</gene>
<dbReference type="EMBL" id="FO203512">
    <property type="protein sequence ID" value="CCK75062.1"/>
    <property type="molecule type" value="Genomic_DNA"/>
</dbReference>
<name>R4YKR2_OLEAN</name>
<reference evidence="1 2" key="1">
    <citation type="journal article" date="2013" name="Nat. Commun.">
        <title>Genome sequence and functional genomic analysis of the oil-degrading bacterium Oleispira antarctica.</title>
        <authorList>
            <person name="Kube M."/>
            <person name="Chernikova T.N."/>
            <person name="Al-Ramahi Y."/>
            <person name="Beloqui A."/>
            <person name="Lopez-Cortez N."/>
            <person name="Guazzaroni M.E."/>
            <person name="Heipieper H.J."/>
            <person name="Klages S."/>
            <person name="Kotsyurbenko O.R."/>
            <person name="Langer I."/>
            <person name="Nechitaylo T.Y."/>
            <person name="Lunsdorf H."/>
            <person name="Fernandez M."/>
            <person name="Juarez S."/>
            <person name="Ciordia S."/>
            <person name="Singer A."/>
            <person name="Kagan O."/>
            <person name="Egorova O."/>
            <person name="Petit P.A."/>
            <person name="Stogios P."/>
            <person name="Kim Y."/>
            <person name="Tchigvintsev A."/>
            <person name="Flick R."/>
            <person name="Denaro R."/>
            <person name="Genovese M."/>
            <person name="Albar J.P."/>
            <person name="Reva O.N."/>
            <person name="Martinez-Gomariz M."/>
            <person name="Tran H."/>
            <person name="Ferrer M."/>
            <person name="Savchenko A."/>
            <person name="Yakunin A.F."/>
            <person name="Yakimov M.M."/>
            <person name="Golyshina O.V."/>
            <person name="Reinhardt R."/>
            <person name="Golyshin P.N."/>
        </authorList>
    </citation>
    <scope>NUCLEOTIDE SEQUENCE [LARGE SCALE GENOMIC DNA]</scope>
</reference>
<accession>R4YKR2</accession>
<proteinExistence type="predicted"/>
<evidence type="ECO:0000313" key="2">
    <source>
        <dbReference type="Proteomes" id="UP000032749"/>
    </source>
</evidence>
<organism evidence="1 2">
    <name type="scientific">Oleispira antarctica RB-8</name>
    <dbReference type="NCBI Taxonomy" id="698738"/>
    <lineage>
        <taxon>Bacteria</taxon>
        <taxon>Pseudomonadati</taxon>
        <taxon>Pseudomonadota</taxon>
        <taxon>Gammaproteobacteria</taxon>
        <taxon>Oceanospirillales</taxon>
        <taxon>Oceanospirillaceae</taxon>
        <taxon>Oleispira</taxon>
    </lineage>
</organism>
<dbReference type="Proteomes" id="UP000032749">
    <property type="component" value="Chromosome"/>
</dbReference>
<dbReference type="STRING" id="698738.OLEAN_C08860"/>
<protein>
    <submittedName>
        <fullName evidence="1">Uncharacterized protein</fullName>
    </submittedName>
</protein>
<dbReference type="HOGENOM" id="CLU_103331_0_0_6"/>
<sequence length="219" mass="24837">MQTPGRCVLTVYSEEKPTIGQLLEISGQMSGQPLRRLFFGFIDTVTEQQNGIYKIVGREFSAMLNRRIALNLRHVKPSDVLEEISKQTGLQFILPKSEWTKKTIARFQHIGGGYGAMDSILNLWQVEKGIWQQQTDGQIFIGESIKSVPGQKRIKLAPEFFETTSVQGGTLPLVPRIRAGVQIEIAEKILYVNSIEIMGDKMRLNWQLDPWAKHLQAIQ</sequence>